<dbReference type="RefSeq" id="WP_016523951.1">
    <property type="nucleotide sequence ID" value="NZ_KE332517.1"/>
</dbReference>
<evidence type="ECO:0008006" key="5">
    <source>
        <dbReference type="Google" id="ProtNLM"/>
    </source>
</evidence>
<feature type="domain" description="Peptidoglycan beta-N-acetylmuramidase NamZ N-terminal" evidence="1">
    <location>
        <begin position="22"/>
        <end position="221"/>
    </location>
</feature>
<accession>A0AA87NNL0</accession>
<evidence type="ECO:0000259" key="2">
    <source>
        <dbReference type="Pfam" id="PF20732"/>
    </source>
</evidence>
<dbReference type="PANTHER" id="PTHR42915">
    <property type="entry name" value="HYPOTHETICAL 460 KDA PROTEIN IN FEUA-SIGW INTERGENIC REGION [PRECURSOR]"/>
    <property type="match status" value="1"/>
</dbReference>
<reference evidence="3 4" key="1">
    <citation type="submission" date="2013-04" db="EMBL/GenBank/DDBJ databases">
        <title>The Genome Sequence of Treponema medium ATCC 700293.</title>
        <authorList>
            <consortium name="The Broad Institute Genomics Platform"/>
            <person name="Earl A."/>
            <person name="Ward D."/>
            <person name="Feldgarden M."/>
            <person name="Gevers D."/>
            <person name="Leonetti C."/>
            <person name="Blanton J.M."/>
            <person name="Dewhirst F.E."/>
            <person name="Izard J."/>
            <person name="Walker B."/>
            <person name="Young S."/>
            <person name="Zeng Q."/>
            <person name="Gargeya S."/>
            <person name="Fitzgerald M."/>
            <person name="Haas B."/>
            <person name="Abouelleil A."/>
            <person name="Allen A.W."/>
            <person name="Alvarado L."/>
            <person name="Arachchi H.M."/>
            <person name="Berlin A.M."/>
            <person name="Chapman S.B."/>
            <person name="Gainer-Dewar J."/>
            <person name="Goldberg J."/>
            <person name="Griggs A."/>
            <person name="Gujja S."/>
            <person name="Hansen M."/>
            <person name="Howarth C."/>
            <person name="Imamovic A."/>
            <person name="Ireland A."/>
            <person name="Larimer J."/>
            <person name="McCowan C."/>
            <person name="Murphy C."/>
            <person name="Pearson M."/>
            <person name="Poon T.W."/>
            <person name="Priest M."/>
            <person name="Roberts A."/>
            <person name="Saif S."/>
            <person name="Shea T."/>
            <person name="Sisk P."/>
            <person name="Sykes S."/>
            <person name="Wortman J."/>
            <person name="Nusbaum C."/>
            <person name="Birren B."/>
        </authorList>
    </citation>
    <scope>NUCLEOTIDE SEQUENCE [LARGE SCALE GENOMIC DNA]</scope>
    <source>
        <strain evidence="3 4">ATCC 700293</strain>
    </source>
</reference>
<dbReference type="PANTHER" id="PTHR42915:SF1">
    <property type="entry name" value="PEPTIDOGLYCAN BETA-N-ACETYLMURAMIDASE NAMZ"/>
    <property type="match status" value="1"/>
</dbReference>
<dbReference type="Gene3D" id="3.90.1150.140">
    <property type="match status" value="1"/>
</dbReference>
<protein>
    <recommendedName>
        <fullName evidence="5">DUF1343 domain-containing protein</fullName>
    </recommendedName>
</protein>
<organism evidence="3 4">
    <name type="scientific">Treponema medium ATCC 700293</name>
    <dbReference type="NCBI Taxonomy" id="1125700"/>
    <lineage>
        <taxon>Bacteria</taxon>
        <taxon>Pseudomonadati</taxon>
        <taxon>Spirochaetota</taxon>
        <taxon>Spirochaetia</taxon>
        <taxon>Spirochaetales</taxon>
        <taxon>Treponemataceae</taxon>
        <taxon>Treponema</taxon>
    </lineage>
</organism>
<comment type="caution">
    <text evidence="3">The sequence shown here is derived from an EMBL/GenBank/DDBJ whole genome shotgun (WGS) entry which is preliminary data.</text>
</comment>
<dbReference type="Pfam" id="PF20732">
    <property type="entry name" value="NamZ_C"/>
    <property type="match status" value="1"/>
</dbReference>
<dbReference type="GO" id="GO:0033922">
    <property type="term" value="F:peptidoglycan beta-N-acetylmuramidase activity"/>
    <property type="evidence" value="ECO:0007669"/>
    <property type="project" value="InterPro"/>
</dbReference>
<dbReference type="PIRSF" id="PIRSF016719">
    <property type="entry name" value="UCP016719"/>
    <property type="match status" value="1"/>
</dbReference>
<proteinExistence type="predicted"/>
<dbReference type="InterPro" id="IPR048503">
    <property type="entry name" value="NamZ_C"/>
</dbReference>
<evidence type="ECO:0000313" key="4">
    <source>
        <dbReference type="Proteomes" id="UP000014634"/>
    </source>
</evidence>
<dbReference type="EMBL" id="ATFE01000014">
    <property type="protein sequence ID" value="EPF27890.1"/>
    <property type="molecule type" value="Genomic_DNA"/>
</dbReference>
<feature type="domain" description="Peptidoglycan beta-N-acetylmuramidase NamZ C-terminal" evidence="2">
    <location>
        <begin position="225"/>
        <end position="384"/>
    </location>
</feature>
<dbReference type="InterPro" id="IPR008302">
    <property type="entry name" value="NamZ"/>
</dbReference>
<dbReference type="InterPro" id="IPR048502">
    <property type="entry name" value="NamZ_N"/>
</dbReference>
<evidence type="ECO:0000313" key="3">
    <source>
        <dbReference type="EMBL" id="EPF27890.1"/>
    </source>
</evidence>
<gene>
    <name evidence="3" type="ORF">HMPREF9195_02020</name>
</gene>
<dbReference type="Pfam" id="PF07075">
    <property type="entry name" value="NamZ_N"/>
    <property type="match status" value="1"/>
</dbReference>
<dbReference type="AlphaFoldDB" id="A0AA87NNL0"/>
<evidence type="ECO:0000259" key="1">
    <source>
        <dbReference type="Pfam" id="PF07075"/>
    </source>
</evidence>
<dbReference type="Proteomes" id="UP000014634">
    <property type="component" value="Unassembled WGS sequence"/>
</dbReference>
<name>A0AA87NNL0_TREMD</name>
<sequence length="385" mass="42492">MVLNGIDRICDFDSLFKGKKLGVITSLSGLSKDFIPSWKILAGRYTVRTLFAPEHGLYGCEDAGAVWEGENTSVSGIPLYSLYRQDGQDFKPAMLADIDTLVYDIQDAGVRFYTYISTLILAMRAASAQGKDFIILDRPNPLGGIKTEGNIVKKDFESFVGMYPLCIRYGLTAAELARMVHTEEQLRCPLHIVPMAQWRRDMLFTETGRVWIPPSPNLPHFDNTLAYPGTALFEGTDVSEGRGTANPFTLIGAPYIDAEQLADTMNAAKLRGVHFLPARFTPSASKYAGVPCYGVQLFITDYKAFEPVKTGVTLLFAVKTAYPNDFRFLPAPEATAADGNLSASIDRLGGDSLLRTASSAAEVCSIFEKEAEAFYRRIRPFFIYS</sequence>
<dbReference type="Gene3D" id="3.40.50.12170">
    <property type="entry name" value="Uncharacterised protein PF07075, DUF1343"/>
    <property type="match status" value="1"/>
</dbReference>